<reference evidence="1 2" key="1">
    <citation type="submission" date="2024-05" db="EMBL/GenBank/DDBJ databases">
        <authorList>
            <person name="Wallberg A."/>
        </authorList>
    </citation>
    <scope>NUCLEOTIDE SEQUENCE [LARGE SCALE GENOMIC DNA]</scope>
</reference>
<evidence type="ECO:0000313" key="1">
    <source>
        <dbReference type="EMBL" id="CAL4159977.1"/>
    </source>
</evidence>
<name>A0AAV2S684_MEGNR</name>
<proteinExistence type="predicted"/>
<evidence type="ECO:0008006" key="3">
    <source>
        <dbReference type="Google" id="ProtNLM"/>
    </source>
</evidence>
<sequence>SSHLKRLSTLDSSWVVSSQNGLNAHNHPAWLTLYLSACKLLDLMLALTATHLPQFQMYRWAFVGHIYSSSLPSTLDNKSHKNGNSSNSHILQNCDFVPHIARIAKLMNTKDESTSNSLNHRPGCLLLTNSSISTLMDLQPFFNTLISSSFNAAVAPPSDARNNYMDHIERVLERDFLEPLPT</sequence>
<evidence type="ECO:0000313" key="2">
    <source>
        <dbReference type="Proteomes" id="UP001497623"/>
    </source>
</evidence>
<keyword evidence="2" id="KW-1185">Reference proteome</keyword>
<dbReference type="PANTHER" id="PTHR14042:SF24">
    <property type="entry name" value="PROTEIN DOPEY-1 HOMOLOG"/>
    <property type="match status" value="1"/>
</dbReference>
<dbReference type="InterPro" id="IPR040314">
    <property type="entry name" value="DOP1"/>
</dbReference>
<dbReference type="EMBL" id="CAXKWB010043845">
    <property type="protein sequence ID" value="CAL4159977.1"/>
    <property type="molecule type" value="Genomic_DNA"/>
</dbReference>
<gene>
    <name evidence="1" type="ORF">MNOR_LOCUS32366</name>
</gene>
<organism evidence="1 2">
    <name type="scientific">Meganyctiphanes norvegica</name>
    <name type="common">Northern krill</name>
    <name type="synonym">Thysanopoda norvegica</name>
    <dbReference type="NCBI Taxonomy" id="48144"/>
    <lineage>
        <taxon>Eukaryota</taxon>
        <taxon>Metazoa</taxon>
        <taxon>Ecdysozoa</taxon>
        <taxon>Arthropoda</taxon>
        <taxon>Crustacea</taxon>
        <taxon>Multicrustacea</taxon>
        <taxon>Malacostraca</taxon>
        <taxon>Eumalacostraca</taxon>
        <taxon>Eucarida</taxon>
        <taxon>Euphausiacea</taxon>
        <taxon>Euphausiidae</taxon>
        <taxon>Meganyctiphanes</taxon>
    </lineage>
</organism>
<dbReference type="Proteomes" id="UP001497623">
    <property type="component" value="Unassembled WGS sequence"/>
</dbReference>
<dbReference type="GO" id="GO:0006895">
    <property type="term" value="P:Golgi to endosome transport"/>
    <property type="evidence" value="ECO:0007669"/>
    <property type="project" value="InterPro"/>
</dbReference>
<protein>
    <recommendedName>
        <fullName evidence="3">Myotubularin phosphatase domain-containing protein</fullName>
    </recommendedName>
</protein>
<dbReference type="GO" id="GO:0005829">
    <property type="term" value="C:cytosol"/>
    <property type="evidence" value="ECO:0007669"/>
    <property type="project" value="GOC"/>
</dbReference>
<feature type="non-terminal residue" evidence="1">
    <location>
        <position position="1"/>
    </location>
</feature>
<dbReference type="GO" id="GO:0005802">
    <property type="term" value="C:trans-Golgi network"/>
    <property type="evidence" value="ECO:0007669"/>
    <property type="project" value="TreeGrafter"/>
</dbReference>
<dbReference type="AlphaFoldDB" id="A0AAV2S684"/>
<dbReference type="GO" id="GO:0005768">
    <property type="term" value="C:endosome"/>
    <property type="evidence" value="ECO:0007669"/>
    <property type="project" value="TreeGrafter"/>
</dbReference>
<accession>A0AAV2S684</accession>
<dbReference type="PANTHER" id="PTHR14042">
    <property type="entry name" value="DOPEY-RELATED"/>
    <property type="match status" value="1"/>
</dbReference>
<comment type="caution">
    <text evidence="1">The sequence shown here is derived from an EMBL/GenBank/DDBJ whole genome shotgun (WGS) entry which is preliminary data.</text>
</comment>